<keyword evidence="2" id="KW-1185">Reference proteome</keyword>
<evidence type="ECO:0000313" key="2">
    <source>
        <dbReference type="Proteomes" id="UP000475862"/>
    </source>
</evidence>
<gene>
    <name evidence="1" type="ORF">AGLY_018314</name>
</gene>
<organism evidence="1 2">
    <name type="scientific">Aphis glycines</name>
    <name type="common">Soybean aphid</name>
    <dbReference type="NCBI Taxonomy" id="307491"/>
    <lineage>
        <taxon>Eukaryota</taxon>
        <taxon>Metazoa</taxon>
        <taxon>Ecdysozoa</taxon>
        <taxon>Arthropoda</taxon>
        <taxon>Hexapoda</taxon>
        <taxon>Insecta</taxon>
        <taxon>Pterygota</taxon>
        <taxon>Neoptera</taxon>
        <taxon>Paraneoptera</taxon>
        <taxon>Hemiptera</taxon>
        <taxon>Sternorrhyncha</taxon>
        <taxon>Aphidomorpha</taxon>
        <taxon>Aphidoidea</taxon>
        <taxon>Aphididae</taxon>
        <taxon>Aphidini</taxon>
        <taxon>Aphis</taxon>
        <taxon>Aphis</taxon>
    </lineage>
</organism>
<dbReference type="AlphaFoldDB" id="A0A6G0ST70"/>
<name>A0A6G0ST70_APHGL</name>
<dbReference type="OrthoDB" id="6617150at2759"/>
<dbReference type="EMBL" id="VYZN01003159">
    <property type="protein sequence ID" value="KAE9521295.1"/>
    <property type="molecule type" value="Genomic_DNA"/>
</dbReference>
<proteinExistence type="predicted"/>
<protein>
    <submittedName>
        <fullName evidence="1">Uncharacterized protein</fullName>
    </submittedName>
</protein>
<evidence type="ECO:0000313" key="1">
    <source>
        <dbReference type="EMBL" id="KAE9521295.1"/>
    </source>
</evidence>
<dbReference type="PANTHER" id="PTHR10773">
    <property type="entry name" value="DNA-DIRECTED RNA POLYMERASES I, II, AND III SUBUNIT RPABC2"/>
    <property type="match status" value="1"/>
</dbReference>
<reference evidence="1 2" key="1">
    <citation type="submission" date="2019-08" db="EMBL/GenBank/DDBJ databases">
        <title>The genome of the soybean aphid Biotype 1, its phylome, world population structure and adaptation to the North American continent.</title>
        <authorList>
            <person name="Giordano R."/>
            <person name="Donthu R.K."/>
            <person name="Hernandez A.G."/>
            <person name="Wright C.L."/>
            <person name="Zimin A.V."/>
        </authorList>
    </citation>
    <scope>NUCLEOTIDE SEQUENCE [LARGE SCALE GENOMIC DNA]</scope>
    <source>
        <tissue evidence="1">Whole aphids</tissue>
    </source>
</reference>
<dbReference type="PANTHER" id="PTHR10773:SF19">
    <property type="match status" value="1"/>
</dbReference>
<comment type="caution">
    <text evidence="1">The sequence shown here is derived from an EMBL/GenBank/DDBJ whole genome shotgun (WGS) entry which is preliminary data.</text>
</comment>
<accession>A0A6G0ST70</accession>
<dbReference type="Proteomes" id="UP000475862">
    <property type="component" value="Unassembled WGS sequence"/>
</dbReference>
<sequence>MNDSNTMFLNSVTDNSYILPLTKENVADFEENYHSKNTDLHELQNVSAAKDICTEYLKSINSINTNNIQYSNSLELDFTYYKPTMQIDPEVENLNNVNVENGQIEEYYNGGDTCNVEDGQVEEYGENNTYYVKNGQVEEYGGSDTCNVDVLEKMTKRGTKRKRRLFKNSLTKRNAIKLDQLRNKHSLKPPCKTTCMQKCTDKFTESVRKTINQQFWNLSKDERRMFILHSVDIKDVKRRRGNDIKKINLTYVYILKSEDRTKNIVCKTFFLTTLGFVAKNDKFVFNKGKKINQTASNKIDVEPLKLHFKSFNPLVAHYRREHAPNRTYLPSEINAKFMFDDFLQKHPDHQCSYDFYKKQLRKLNIYFTKLGHEECELCETFMQHNDAHTKDLGTLNCKTCEKYKEHHKKYVDARINYETHSKCNKDKNELIVSVDLQKVIMLPFMDNFKADIFTKRIKIFNESFVPLGLRSEFKPLAILWHEGISGRKQEDLVSSFYEFLLFNKDIEKNHNVNHVFTCN</sequence>